<dbReference type="AlphaFoldDB" id="A0A640MMJ0"/>
<name>A0A640MMJ0_BACAN</name>
<protein>
    <submittedName>
        <fullName evidence="1">Uncharacterized protein</fullName>
    </submittedName>
</protein>
<reference evidence="1" key="1">
    <citation type="submission" date="2019-12" db="EMBL/GenBank/DDBJ databases">
        <title>Epidemiological and comparative genomic analysis of Bacillus anthracis isolated from northern Vietnam.</title>
        <authorList>
            <person name="Hoang T.T.H."/>
            <person name="Dang D.A."/>
            <person name="Pham M.H."/>
            <person name="Luong M.H."/>
            <person name="Tran N.D."/>
            <person name="Nguyen T.H."/>
            <person name="Nguyen T.T."/>
            <person name="Inoue S."/>
            <person name="Morikawa S."/>
            <person name="Okutani A."/>
        </authorList>
    </citation>
    <scope>NUCLEOTIDE SEQUENCE</scope>
    <source>
        <strain evidence="1">QuyetLC</strain>
    </source>
</reference>
<reference evidence="1" key="2">
    <citation type="submission" date="2019-12" db="EMBL/GenBank/DDBJ databases">
        <authorList>
            <person name="Hoang T.H.H."/>
            <person name="Okutani A."/>
        </authorList>
    </citation>
    <scope>NUCLEOTIDE SEQUENCE</scope>
    <source>
        <strain evidence="1">QuyetLC</strain>
    </source>
</reference>
<gene>
    <name evidence="1" type="ORF">QuyetLC_48720</name>
</gene>
<evidence type="ECO:0000313" key="1">
    <source>
        <dbReference type="EMBL" id="GEU15254.1"/>
    </source>
</evidence>
<sequence>MKYLEFEGKENTTFDRDLNYRYYNKIYKNQELVIDKDFKLILKSRVDNGFKQDKLSKQSATIDDMINDLDLLTAVEQLQLIINQYPIVNKTFDKSAFIDILDIQVLMFKLVNIKVDSDLNIESFEILTKYIVSDVNQESEINTVRNILYNIIKSDDYSLSLFQKIIEKSRRRFDRDLVKVSNVKYTSDDKFRLNTVNLTFLF</sequence>
<proteinExistence type="predicted"/>
<organism evidence="1">
    <name type="scientific">Bacillus anthracis</name>
    <name type="common">anthrax bacterium</name>
    <dbReference type="NCBI Taxonomy" id="1392"/>
    <lineage>
        <taxon>Bacteria</taxon>
        <taxon>Bacillati</taxon>
        <taxon>Bacillota</taxon>
        <taxon>Bacilli</taxon>
        <taxon>Bacillales</taxon>
        <taxon>Bacillaceae</taxon>
        <taxon>Bacillus</taxon>
        <taxon>Bacillus cereus group</taxon>
    </lineage>
</organism>
<comment type="caution">
    <text evidence="1">The sequence shown here is derived from an EMBL/GenBank/DDBJ whole genome shotgun (WGS) entry which is preliminary data.</text>
</comment>
<accession>A0A640MMJ0</accession>
<dbReference type="EMBL" id="BLEY01000078">
    <property type="protein sequence ID" value="GEU15254.1"/>
    <property type="molecule type" value="Genomic_DNA"/>
</dbReference>